<dbReference type="PANTHER" id="PTHR44858:SF1">
    <property type="entry name" value="UDP-N-ACETYLGLUCOSAMINE--PEPTIDE N-ACETYLGLUCOSAMINYLTRANSFERASE SPINDLY-RELATED"/>
    <property type="match status" value="1"/>
</dbReference>
<dbReference type="SUPFAM" id="SSF48452">
    <property type="entry name" value="TPR-like"/>
    <property type="match status" value="2"/>
</dbReference>
<dbReference type="InterPro" id="IPR011990">
    <property type="entry name" value="TPR-like_helical_dom_sf"/>
</dbReference>
<dbReference type="SMART" id="SM00028">
    <property type="entry name" value="TPR"/>
    <property type="match status" value="9"/>
</dbReference>
<feature type="repeat" description="TPR" evidence="3">
    <location>
        <begin position="280"/>
        <end position="313"/>
    </location>
</feature>
<dbReference type="Gene3D" id="1.25.40.10">
    <property type="entry name" value="Tetratricopeptide repeat domain"/>
    <property type="match status" value="5"/>
</dbReference>
<dbReference type="InterPro" id="IPR050498">
    <property type="entry name" value="Ycf3"/>
</dbReference>
<keyword evidence="2 3" id="KW-0802">TPR repeat</keyword>
<feature type="compositionally biased region" description="Basic and acidic residues" evidence="4">
    <location>
        <begin position="1"/>
        <end position="15"/>
    </location>
</feature>
<dbReference type="PANTHER" id="PTHR44858">
    <property type="entry name" value="TETRATRICOPEPTIDE REPEAT PROTEIN 6"/>
    <property type="match status" value="1"/>
</dbReference>
<name>A0A8J3I3I3_9CHLR</name>
<evidence type="ECO:0000256" key="2">
    <source>
        <dbReference type="ARBA" id="ARBA00022803"/>
    </source>
</evidence>
<dbReference type="InterPro" id="IPR019734">
    <property type="entry name" value="TPR_rpt"/>
</dbReference>
<dbReference type="InterPro" id="IPR013105">
    <property type="entry name" value="TPR_2"/>
</dbReference>
<gene>
    <name evidence="5" type="ORF">KSX_43630</name>
</gene>
<evidence type="ECO:0000256" key="1">
    <source>
        <dbReference type="ARBA" id="ARBA00022737"/>
    </source>
</evidence>
<dbReference type="Pfam" id="PF13424">
    <property type="entry name" value="TPR_12"/>
    <property type="match status" value="1"/>
</dbReference>
<dbReference type="RefSeq" id="WP_220195592.1">
    <property type="nucleotide sequence ID" value="NZ_BNJF01000002.1"/>
</dbReference>
<dbReference type="Gene3D" id="2.160.20.80">
    <property type="entry name" value="E3 ubiquitin-protein ligase SopA"/>
    <property type="match status" value="2"/>
</dbReference>
<feature type="region of interest" description="Disordered" evidence="4">
    <location>
        <begin position="1"/>
        <end position="24"/>
    </location>
</feature>
<dbReference type="Proteomes" id="UP000612362">
    <property type="component" value="Unassembled WGS sequence"/>
</dbReference>
<keyword evidence="6" id="KW-1185">Reference proteome</keyword>
<dbReference type="Pfam" id="PF13432">
    <property type="entry name" value="TPR_16"/>
    <property type="match status" value="1"/>
</dbReference>
<keyword evidence="1" id="KW-0677">Repeat</keyword>
<dbReference type="InterPro" id="IPR001646">
    <property type="entry name" value="5peptide_repeat"/>
</dbReference>
<evidence type="ECO:0000256" key="3">
    <source>
        <dbReference type="PROSITE-ProRule" id="PRU00339"/>
    </source>
</evidence>
<evidence type="ECO:0000313" key="6">
    <source>
        <dbReference type="Proteomes" id="UP000612362"/>
    </source>
</evidence>
<feature type="repeat" description="TPR" evidence="3">
    <location>
        <begin position="25"/>
        <end position="58"/>
    </location>
</feature>
<dbReference type="Pfam" id="PF00805">
    <property type="entry name" value="Pentapeptide"/>
    <property type="match status" value="2"/>
</dbReference>
<organism evidence="5 6">
    <name type="scientific">Ktedonospora formicarum</name>
    <dbReference type="NCBI Taxonomy" id="2778364"/>
    <lineage>
        <taxon>Bacteria</taxon>
        <taxon>Bacillati</taxon>
        <taxon>Chloroflexota</taxon>
        <taxon>Ktedonobacteria</taxon>
        <taxon>Ktedonobacterales</taxon>
        <taxon>Ktedonobacteraceae</taxon>
        <taxon>Ktedonospora</taxon>
    </lineage>
</organism>
<dbReference type="Pfam" id="PF07719">
    <property type="entry name" value="TPR_2"/>
    <property type="match status" value="2"/>
</dbReference>
<proteinExistence type="predicted"/>
<accession>A0A8J3I3I3</accession>
<reference evidence="5" key="1">
    <citation type="submission" date="2020-10" db="EMBL/GenBank/DDBJ databases">
        <title>Taxonomic study of unclassified bacteria belonging to the class Ktedonobacteria.</title>
        <authorList>
            <person name="Yabe S."/>
            <person name="Wang C.M."/>
            <person name="Zheng Y."/>
            <person name="Sakai Y."/>
            <person name="Cavaletti L."/>
            <person name="Monciardini P."/>
            <person name="Donadio S."/>
        </authorList>
    </citation>
    <scope>NUCLEOTIDE SEQUENCE</scope>
    <source>
        <strain evidence="5">SOSP1-1</strain>
    </source>
</reference>
<dbReference type="PROSITE" id="PS50293">
    <property type="entry name" value="TPR_REGION"/>
    <property type="match status" value="2"/>
</dbReference>
<evidence type="ECO:0008006" key="7">
    <source>
        <dbReference type="Google" id="ProtNLM"/>
    </source>
</evidence>
<dbReference type="Pfam" id="PF00515">
    <property type="entry name" value="TPR_1"/>
    <property type="match status" value="1"/>
</dbReference>
<dbReference type="PROSITE" id="PS50005">
    <property type="entry name" value="TPR"/>
    <property type="match status" value="3"/>
</dbReference>
<dbReference type="SUPFAM" id="SSF141571">
    <property type="entry name" value="Pentapeptide repeat-like"/>
    <property type="match status" value="2"/>
</dbReference>
<feature type="repeat" description="TPR" evidence="3">
    <location>
        <begin position="515"/>
        <end position="548"/>
    </location>
</feature>
<dbReference type="EMBL" id="BNJF01000002">
    <property type="protein sequence ID" value="GHO46200.1"/>
    <property type="molecule type" value="Genomic_DNA"/>
</dbReference>
<evidence type="ECO:0000256" key="4">
    <source>
        <dbReference type="SAM" id="MobiDB-lite"/>
    </source>
</evidence>
<protein>
    <recommendedName>
        <fullName evidence="7">Tetratricopeptide repeat protein</fullName>
    </recommendedName>
</protein>
<evidence type="ECO:0000313" key="5">
    <source>
        <dbReference type="EMBL" id="GHO46200.1"/>
    </source>
</evidence>
<dbReference type="AlphaFoldDB" id="A0A8J3I3I3"/>
<sequence length="992" mass="111948">MAERERDEERLKENEGELSQNPADAGKHVEQGRILYWLGHYDDALAQYTKALELDPEQDVALRERGALYRERGTWALALKDWERLKQLQKADEDVYLGFIEFQAMRKSGNHQALLRCQEAIELYPRRPACYIQLAHHYTRSFPYSVNGPKRFLACEQALYLSADIESHPSSSGYCARAWALTYLNRFEEAAHVWDQAIALDLTNPDVYRGKARMCQLAGRETEALAFYEQALAIFEQKRRGYPCQLIDLVHEGDLFLSLGRYIEALEAYERACRMDSASARASFGRGEALFHLQRYEEAYSDYKRAIELEPLYEEARCAFETPLKTFLRYEGDLARTVLALQESPDEASLLVTRSNCLSKLKRYDEALRAAEHLLRHVPDSSEGHMARGEALIGLSHYAEAHAAFERAHHAHSLTVRSFSEQEKLRSRLTFASEIMEYDERLRQQPTDWECALKKISSLWGASCYDDARVAYHIACYAIQDDAKAYLELAKNSHYGKMDALYCCEQMIHLDSLNAEAYARRGSVFFDLQRYDEALSDCEQALELGAPSWLVAFTKDKLDALFNERKRVIGNLANASIAFLRRGGAAWNAWRATQDASTYDLSYLALSEQNLSQANLSGVNLDHSDLSRCDLSGAVVSKANLTAVNLQSASLNAVNAREIVAPNINLSYVNMSGIDLRKANLSQAKLNKGFSFLPDLERHRRVLSEEEYASPAVSDLREASLHKADLAEASLDYALLARADLREANLARTLLRYANLREANLSQASLIGAELAGADLSGALLQEADLGHADLRGANLVGANLSGANLYQTLLDDTIRRGVDLSQTISRDTHPPRRKVAPPSATDPMNPANVSTVEMRPGVLTTLMHCQAPGCAEVMKLELVVAGRPHEDDQYQITRMGSEKPASLICDYLPTYAQSWHPSGLAFERVALALRHGDIAMLRTLDDDYVPFYCWCCHGVYCFEHMRFEEVWDDFYPHPDYWRGTCPYGHPTFVDH</sequence>
<comment type="caution">
    <text evidence="5">The sequence shown here is derived from an EMBL/GenBank/DDBJ whole genome shotgun (WGS) entry which is preliminary data.</text>
</comment>
<feature type="region of interest" description="Disordered" evidence="4">
    <location>
        <begin position="822"/>
        <end position="850"/>
    </location>
</feature>